<name>A0ACB8AEQ7_9AGAM</name>
<organism evidence="1 2">
    <name type="scientific">Hygrophoropsis aurantiaca</name>
    <dbReference type="NCBI Taxonomy" id="72124"/>
    <lineage>
        <taxon>Eukaryota</taxon>
        <taxon>Fungi</taxon>
        <taxon>Dikarya</taxon>
        <taxon>Basidiomycota</taxon>
        <taxon>Agaricomycotina</taxon>
        <taxon>Agaricomycetes</taxon>
        <taxon>Agaricomycetidae</taxon>
        <taxon>Boletales</taxon>
        <taxon>Coniophorineae</taxon>
        <taxon>Hygrophoropsidaceae</taxon>
        <taxon>Hygrophoropsis</taxon>
    </lineage>
</organism>
<dbReference type="EMBL" id="MU267682">
    <property type="protein sequence ID" value="KAH7911329.1"/>
    <property type="molecule type" value="Genomic_DNA"/>
</dbReference>
<accession>A0ACB8AEQ7</accession>
<evidence type="ECO:0000313" key="2">
    <source>
        <dbReference type="Proteomes" id="UP000790377"/>
    </source>
</evidence>
<reference evidence="1" key="1">
    <citation type="journal article" date="2021" name="New Phytol.">
        <title>Evolutionary innovations through gain and loss of genes in the ectomycorrhizal Boletales.</title>
        <authorList>
            <person name="Wu G."/>
            <person name="Miyauchi S."/>
            <person name="Morin E."/>
            <person name="Kuo A."/>
            <person name="Drula E."/>
            <person name="Varga T."/>
            <person name="Kohler A."/>
            <person name="Feng B."/>
            <person name="Cao Y."/>
            <person name="Lipzen A."/>
            <person name="Daum C."/>
            <person name="Hundley H."/>
            <person name="Pangilinan J."/>
            <person name="Johnson J."/>
            <person name="Barry K."/>
            <person name="LaButti K."/>
            <person name="Ng V."/>
            <person name="Ahrendt S."/>
            <person name="Min B."/>
            <person name="Choi I.G."/>
            <person name="Park H."/>
            <person name="Plett J.M."/>
            <person name="Magnuson J."/>
            <person name="Spatafora J.W."/>
            <person name="Nagy L.G."/>
            <person name="Henrissat B."/>
            <person name="Grigoriev I.V."/>
            <person name="Yang Z.L."/>
            <person name="Xu J."/>
            <person name="Martin F.M."/>
        </authorList>
    </citation>
    <scope>NUCLEOTIDE SEQUENCE</scope>
    <source>
        <strain evidence="1">ATCC 28755</strain>
    </source>
</reference>
<keyword evidence="1" id="KW-0378">Hydrolase</keyword>
<dbReference type="Proteomes" id="UP000790377">
    <property type="component" value="Unassembled WGS sequence"/>
</dbReference>
<protein>
    <submittedName>
        <fullName evidence="1">P-loop containing nucleoside triphosphate hydrolase protein</fullName>
    </submittedName>
</protein>
<proteinExistence type="predicted"/>
<keyword evidence="2" id="KW-1185">Reference proteome</keyword>
<sequence>MQCYVSLHPVDSTYLLLTVLIISTGSEKVLFVHHSFLHRRYSSQNVNKTVIVRIPQANIYRFGDSNIAAPVFREVDWTINEGESWAVIGSGSNQKTALLRTLLGHLRISPPPAPPEGLFPFLSDPPRDPHTCISLVSFAHRQHTSGGAFYDYTARYGAVRDEDCITLRQSMFGEYDFLNIQPKDSSRIKTAGELAQEKAKKDIFDDLSARLGLSDLLDLPLVALSNGQTRRARIIKAILSQPELLVLDEPLTGLDLNNRPTLLSVLHALHSSQQPRIIMGLRLQDPLPDWISHLALVKDGKVITGAKDEVLAEHVAQTLQDEQKRASNTPRIIPSADGKPVVDMKNVNVVYQQTRKVLKSINWTIREGERWHLQGANGSGKTTLLSLLTGDHPQSYTQIQPASHLHLFSRPRARISTPHLRYLIGVVSPELGNAFPRRAGVSVWEVVGTGFDGTFVPGGPNGVGVGLEGSLSDDVRKWRVDRVREVLSALGPSSWKNGVQGADEISTLTSLDEEFAKRDFADLSAGEQSVVLLMRALVSRPQLVLLDEVWSGMDDAMVRAARRYLREGGVGHDQAVVVISHWEGEVPWGIEDGLRRFKLDEGVGREV</sequence>
<comment type="caution">
    <text evidence="1">The sequence shown here is derived from an EMBL/GenBank/DDBJ whole genome shotgun (WGS) entry which is preliminary data.</text>
</comment>
<gene>
    <name evidence="1" type="ORF">BJ138DRAFT_1006842</name>
</gene>
<evidence type="ECO:0000313" key="1">
    <source>
        <dbReference type="EMBL" id="KAH7911329.1"/>
    </source>
</evidence>